<name>A0A2K8KAR4_9RHOB</name>
<feature type="signal peptide" evidence="1">
    <location>
        <begin position="1"/>
        <end position="29"/>
    </location>
</feature>
<dbReference type="Pfam" id="PF06776">
    <property type="entry name" value="IalB"/>
    <property type="match status" value="1"/>
</dbReference>
<dbReference type="Gene3D" id="2.60.40.1880">
    <property type="entry name" value="Invasion associated locus B (IalB) protein"/>
    <property type="match status" value="1"/>
</dbReference>
<evidence type="ECO:0000313" key="2">
    <source>
        <dbReference type="EMBL" id="ATX66527.1"/>
    </source>
</evidence>
<evidence type="ECO:0000313" key="3">
    <source>
        <dbReference type="Proteomes" id="UP000228948"/>
    </source>
</evidence>
<protein>
    <submittedName>
        <fullName evidence="2">Invasion associated locus B family protein</fullName>
    </submittedName>
</protein>
<dbReference type="STRING" id="441209.GCA_001870665_02276"/>
<dbReference type="EMBL" id="CP024899">
    <property type="protein sequence ID" value="ATX66527.1"/>
    <property type="molecule type" value="Genomic_DNA"/>
</dbReference>
<dbReference type="InterPro" id="IPR038696">
    <property type="entry name" value="IalB_sf"/>
</dbReference>
<evidence type="ECO:0000256" key="1">
    <source>
        <dbReference type="SAM" id="SignalP"/>
    </source>
</evidence>
<sequence length="204" mass="21563">MAQWTAGIFRTTMTAAAFALSAATLSAQTAEQAPEATDSPLTGLSTGEVINQENDESYVGNTHGDWELVCVRVADQQDPCQMYQLLRDAEGNPTAEITIFPLPPGQEAAAGASILTPLDTLLTAQLVMQVNGGDAKRYPFTFCTAIGCVARVGFTASEVDAFRRGATATWSLVPVAAPDQVVELNMSLIGFTAAFAELNEQLGE</sequence>
<dbReference type="KEGG" id="rbg:BG454_12480"/>
<feature type="chain" id="PRO_5014719935" evidence="1">
    <location>
        <begin position="30"/>
        <end position="204"/>
    </location>
</feature>
<reference evidence="2 3" key="1">
    <citation type="submission" date="2017-11" db="EMBL/GenBank/DDBJ databases">
        <title>Revised Sequence and Annotation of the Rhodobaca barguzinensis strain alga05 Genome.</title>
        <authorList>
            <person name="Kopejtka K."/>
            <person name="Tomasch J.M."/>
            <person name="Bunk B."/>
            <person name="Koblizek M."/>
        </authorList>
    </citation>
    <scope>NUCLEOTIDE SEQUENCE [LARGE SCALE GENOMIC DNA]</scope>
    <source>
        <strain evidence="3">alga05</strain>
    </source>
</reference>
<gene>
    <name evidence="2" type="ORF">BG454_12480</name>
</gene>
<keyword evidence="1" id="KW-0732">Signal</keyword>
<proteinExistence type="predicted"/>
<organism evidence="2 3">
    <name type="scientific">Roseinatronobacter bogoriensis subsp. barguzinensis</name>
    <dbReference type="NCBI Taxonomy" id="441209"/>
    <lineage>
        <taxon>Bacteria</taxon>
        <taxon>Pseudomonadati</taxon>
        <taxon>Pseudomonadota</taxon>
        <taxon>Alphaproteobacteria</taxon>
        <taxon>Rhodobacterales</taxon>
        <taxon>Paracoccaceae</taxon>
        <taxon>Roseinatronobacter</taxon>
    </lineage>
</organism>
<dbReference type="Proteomes" id="UP000228948">
    <property type="component" value="Chromosome"/>
</dbReference>
<dbReference type="AlphaFoldDB" id="A0A2K8KAR4"/>
<dbReference type="OrthoDB" id="9797912at2"/>
<dbReference type="InterPro" id="IPR010642">
    <property type="entry name" value="Invasion_prot_B"/>
</dbReference>
<accession>A0A2K8KAR4</accession>
<keyword evidence="3" id="KW-1185">Reference proteome</keyword>